<comment type="similarity">
    <text evidence="1">Belongs to the FAH family.</text>
</comment>
<evidence type="ECO:0000256" key="2">
    <source>
        <dbReference type="ARBA" id="ARBA00022723"/>
    </source>
</evidence>
<dbReference type="Pfam" id="PF01557">
    <property type="entry name" value="FAA_hydrolase"/>
    <property type="match status" value="1"/>
</dbReference>
<dbReference type="Pfam" id="PF10370">
    <property type="entry name" value="Rv2993c-like_N"/>
    <property type="match status" value="1"/>
</dbReference>
<dbReference type="EMBL" id="MEYH01000079">
    <property type="protein sequence ID" value="OGD14659.1"/>
    <property type="molecule type" value="Genomic_DNA"/>
</dbReference>
<dbReference type="PANTHER" id="PTHR42796:SF4">
    <property type="entry name" value="FUMARYLACETOACETATE HYDROLASE DOMAIN-CONTAINING PROTEIN 2A"/>
    <property type="match status" value="1"/>
</dbReference>
<proteinExistence type="inferred from homology"/>
<reference evidence="5 6" key="1">
    <citation type="journal article" date="2016" name="Nat. Commun.">
        <title>Thousands of microbial genomes shed light on interconnected biogeochemical processes in an aquifer system.</title>
        <authorList>
            <person name="Anantharaman K."/>
            <person name="Brown C.T."/>
            <person name="Hug L.A."/>
            <person name="Sharon I."/>
            <person name="Castelle C.J."/>
            <person name="Probst A.J."/>
            <person name="Thomas B.C."/>
            <person name="Singh A."/>
            <person name="Wilkins M.J."/>
            <person name="Karaoz U."/>
            <person name="Brodie E.L."/>
            <person name="Williams K.H."/>
            <person name="Hubbard S.S."/>
            <person name="Banfield J.F."/>
        </authorList>
    </citation>
    <scope>NUCLEOTIDE SEQUENCE [LARGE SCALE GENOMIC DNA]</scope>
</reference>
<accession>A0A1F5A7W4</accession>
<dbReference type="SUPFAM" id="SSF56529">
    <property type="entry name" value="FAH"/>
    <property type="match status" value="1"/>
</dbReference>
<evidence type="ECO:0008006" key="7">
    <source>
        <dbReference type="Google" id="ProtNLM"/>
    </source>
</evidence>
<dbReference type="Proteomes" id="UP000177701">
    <property type="component" value="Unassembled WGS sequence"/>
</dbReference>
<evidence type="ECO:0000259" key="4">
    <source>
        <dbReference type="Pfam" id="PF10370"/>
    </source>
</evidence>
<dbReference type="STRING" id="1797291.A2V47_07970"/>
<name>A0A1F5A7W4_9BACT</name>
<dbReference type="Gene3D" id="3.90.850.10">
    <property type="entry name" value="Fumarylacetoacetase-like, C-terminal domain"/>
    <property type="match status" value="1"/>
</dbReference>
<evidence type="ECO:0000256" key="1">
    <source>
        <dbReference type="ARBA" id="ARBA00010211"/>
    </source>
</evidence>
<dbReference type="InterPro" id="IPR011234">
    <property type="entry name" value="Fumarylacetoacetase-like_C"/>
</dbReference>
<evidence type="ECO:0000259" key="3">
    <source>
        <dbReference type="Pfam" id="PF01557"/>
    </source>
</evidence>
<protein>
    <recommendedName>
        <fullName evidence="7">2-hydroxyhepta-2,4-diene-1,7-dioate isomerase</fullName>
    </recommendedName>
</protein>
<organism evidence="5 6">
    <name type="scientific">Candidatus Sediminicultor quintus</name>
    <dbReference type="NCBI Taxonomy" id="1797291"/>
    <lineage>
        <taxon>Bacteria</taxon>
        <taxon>Pseudomonadati</taxon>
        <taxon>Atribacterota</taxon>
        <taxon>Candidatus Phoenicimicrobiia</taxon>
        <taxon>Candidatus Pheonicimicrobiales</taxon>
        <taxon>Candidatus Phoenicimicrobiaceae</taxon>
        <taxon>Candidatus Sediminicultor</taxon>
    </lineage>
</organism>
<feature type="domain" description="Rv2993c-like N-terminal" evidence="4">
    <location>
        <begin position="1"/>
        <end position="51"/>
    </location>
</feature>
<evidence type="ECO:0000313" key="5">
    <source>
        <dbReference type="EMBL" id="OGD14659.1"/>
    </source>
</evidence>
<evidence type="ECO:0000313" key="6">
    <source>
        <dbReference type="Proteomes" id="UP000177701"/>
    </source>
</evidence>
<gene>
    <name evidence="5" type="ORF">A2V47_07970</name>
</gene>
<dbReference type="InterPro" id="IPR036663">
    <property type="entry name" value="Fumarylacetoacetase_C_sf"/>
</dbReference>
<dbReference type="GO" id="GO:0019752">
    <property type="term" value="P:carboxylic acid metabolic process"/>
    <property type="evidence" value="ECO:0007669"/>
    <property type="project" value="UniProtKB-ARBA"/>
</dbReference>
<dbReference type="InterPro" id="IPR018833">
    <property type="entry name" value="Rv2993c-like_N"/>
</dbReference>
<comment type="caution">
    <text evidence="5">The sequence shown here is derived from an EMBL/GenBank/DDBJ whole genome shotgun (WGS) entry which is preliminary data.</text>
</comment>
<dbReference type="PANTHER" id="PTHR42796">
    <property type="entry name" value="FUMARYLACETOACETATE HYDROLASE DOMAIN-CONTAINING PROTEIN 2A-RELATED"/>
    <property type="match status" value="1"/>
</dbReference>
<feature type="domain" description="Fumarylacetoacetase-like C-terminal" evidence="3">
    <location>
        <begin position="56"/>
        <end position="250"/>
    </location>
</feature>
<dbReference type="AlphaFoldDB" id="A0A1F5A7W4"/>
<dbReference type="GO" id="GO:0046872">
    <property type="term" value="F:metal ion binding"/>
    <property type="evidence" value="ECO:0007669"/>
    <property type="project" value="UniProtKB-KW"/>
</dbReference>
<dbReference type="FunFam" id="3.90.850.10:FF:000002">
    <property type="entry name" value="2-hydroxyhepta-2,4-diene-1,7-dioate isomerase"/>
    <property type="match status" value="1"/>
</dbReference>
<dbReference type="InterPro" id="IPR051121">
    <property type="entry name" value="FAH"/>
</dbReference>
<sequence>MKYLRFYQNGNIRYGLLEKGNIVREVVGDIFNNHKTIEKEYSLSEITFLPPCIPTKIIAVGLNYFDHANEFQMKIPDEPLIFMKPPSTLIAHNDNIIYPKMSKQLDYEAELAVIIKNRIKNIEPEDVFKSILGYTCFNDVTARDLQKKDEQWTRAKSFDTFAPIGPFISTELNPDNLQIKLYKNGQLMQNSSTGNMIFKVDKIVSFISKIMTLFPGDIIATGTPSGVGPLEAGDIVEVEIEGIGILKNNVFLEKE</sequence>
<dbReference type="GO" id="GO:0016853">
    <property type="term" value="F:isomerase activity"/>
    <property type="evidence" value="ECO:0007669"/>
    <property type="project" value="UniProtKB-ARBA"/>
</dbReference>
<keyword evidence="2" id="KW-0479">Metal-binding</keyword>